<feature type="transmembrane region" description="Helical" evidence="1">
    <location>
        <begin position="18"/>
        <end position="37"/>
    </location>
</feature>
<gene>
    <name evidence="2" type="ORF">SAMN05216285_2983</name>
</gene>
<keyword evidence="1" id="KW-0472">Membrane</keyword>
<proteinExistence type="predicted"/>
<dbReference type="STRING" id="1202768.SAMN05216285_2983"/>
<sequence length="87" mass="9482">MATASGTADVRSEIATRLAVRLVLVVGAAAFCTWTLLPWDSVLAFPLVLVVDLIALWFAVHDVFAALDDLLEAKLERIEMRDGVEGR</sequence>
<dbReference type="RefSeq" id="WP_049991569.1">
    <property type="nucleotide sequence ID" value="NZ_FOIS01000004.1"/>
</dbReference>
<keyword evidence="1" id="KW-1133">Transmembrane helix</keyword>
<accession>A0A1I0Q2N4</accession>
<name>A0A1I0Q2N4_9EURY</name>
<evidence type="ECO:0000313" key="2">
    <source>
        <dbReference type="EMBL" id="SEW21113.1"/>
    </source>
</evidence>
<keyword evidence="1" id="KW-0812">Transmembrane</keyword>
<protein>
    <submittedName>
        <fullName evidence="2">Uncharacterized protein</fullName>
    </submittedName>
</protein>
<dbReference type="Proteomes" id="UP000183275">
    <property type="component" value="Unassembled WGS sequence"/>
</dbReference>
<evidence type="ECO:0000256" key="1">
    <source>
        <dbReference type="SAM" id="Phobius"/>
    </source>
</evidence>
<dbReference type="EMBL" id="FOIS01000004">
    <property type="protein sequence ID" value="SEW21113.1"/>
    <property type="molecule type" value="Genomic_DNA"/>
</dbReference>
<evidence type="ECO:0000313" key="3">
    <source>
        <dbReference type="Proteomes" id="UP000183275"/>
    </source>
</evidence>
<feature type="transmembrane region" description="Helical" evidence="1">
    <location>
        <begin position="43"/>
        <end position="67"/>
    </location>
</feature>
<keyword evidence="3" id="KW-1185">Reference proteome</keyword>
<dbReference type="eggNOG" id="ENOG502N5X7">
    <property type="taxonomic scope" value="Archaea"/>
</dbReference>
<dbReference type="AlphaFoldDB" id="A0A1I0Q2N4"/>
<reference evidence="3" key="1">
    <citation type="submission" date="2016-10" db="EMBL/GenBank/DDBJ databases">
        <authorList>
            <person name="Varghese N."/>
        </authorList>
    </citation>
    <scope>NUCLEOTIDE SEQUENCE [LARGE SCALE GENOMIC DNA]</scope>
    <source>
        <strain evidence="3">CGMCC 1.12284</strain>
    </source>
</reference>
<dbReference type="OrthoDB" id="177159at2157"/>
<organism evidence="2 3">
    <name type="scientific">Natrinema salifodinae</name>
    <dbReference type="NCBI Taxonomy" id="1202768"/>
    <lineage>
        <taxon>Archaea</taxon>
        <taxon>Methanobacteriati</taxon>
        <taxon>Methanobacteriota</taxon>
        <taxon>Stenosarchaea group</taxon>
        <taxon>Halobacteria</taxon>
        <taxon>Halobacteriales</taxon>
        <taxon>Natrialbaceae</taxon>
        <taxon>Natrinema</taxon>
    </lineage>
</organism>